<dbReference type="InterPro" id="IPR001753">
    <property type="entry name" value="Enoyl-CoA_hydra/iso"/>
</dbReference>
<dbReference type="InterPro" id="IPR036291">
    <property type="entry name" value="NAD(P)-bd_dom_sf"/>
</dbReference>
<dbReference type="EMBL" id="BDQG01000001">
    <property type="protein sequence ID" value="GAW66396.1"/>
    <property type="molecule type" value="Genomic_DNA"/>
</dbReference>
<protein>
    <submittedName>
        <fullName evidence="11">3-hydroxyacyl-CoA dehydrogenase</fullName>
    </submittedName>
</protein>
<reference evidence="11 12" key="1">
    <citation type="submission" date="2017-04" db="EMBL/GenBank/DDBJ databases">
        <authorList>
            <consortium name="Geobacter pelophilus Genome Sequencing"/>
            <person name="Aoyagi T."/>
            <person name="Koike H."/>
            <person name="Hori T."/>
        </authorList>
    </citation>
    <scope>NUCLEOTIDE SEQUENCE [LARGE SCALE GENOMIC DNA]</scope>
    <source>
        <strain evidence="11 12">Drf2</strain>
    </source>
</reference>
<proteinExistence type="predicted"/>
<sequence length="790" mass="85671">MMRKIDKAAVLGAGVMGAAIAAHLANAGVEVLLLDLVPQDAPKKGEGAAGERNRIALNALTALATAKPAPLYAPEFARCIQPGNFEDDAQRLKECDWVIEVVLENLEVKRKLFAEVVVPNLSPTALLSTNTSGLSVNELAQALPQEVRRRFMVTHFFNPPRYMRLMEMVPCTDTDPEALAAMAQFMRKRLGKGVVYAKDTPNFIANRIGTYAGASAWRHMTAMGLSVEEVDAVTGPPLARPKTGTFALWDLVGIDTVVRVLDNSYALLSGDDERELFRVPEEIRRMVAEGLTGKKGKGGFYRRKTVEGESVKLCYDWRSGGYNPCVRPKFASVAAAKQVDDPGQRVRTLLSGGDRAAEFAWLTLRDTLIYAAKRLSVIADDVVNVDNAMKWGYNWELGPFELLDALGVAEFVSRCEHDGVYVPDWLKKVQSFYRVEGGKKYQYLQQKGDFAEIPQPEGSVSLTLLKSAGGEVERNSAASLVDIGDGVFCLEFHSKLNTMGGETLAMIQKGIRRAESDGIGMVIANEGGAFSAGANLMLIAMAIAEGAWDDLALTVKAFQKAMMAIKYSKIPVVAAPHGLAFGGGCETCLHADAINAHAETYMGLVEIGVGLIPAGGGTKEMAIRAVRLAEENGADVSPFLFRNYQNIAMGKVSSSAAELMALGLMRQGDGITLDLERRIHDAKLKVVALAANYRPGRPATGIKAPGRSVASSIKVQLWNLERGGFISSYDSYLASGIADVITGGDVPGGTLITEEYLLELEREMFLKFCGQKKTLERIQHMLKKGRPLRN</sequence>
<feature type="chain" id="PRO_5045905667" evidence="8">
    <location>
        <begin position="28"/>
        <end position="790"/>
    </location>
</feature>
<dbReference type="Proteomes" id="UP000194153">
    <property type="component" value="Unassembled WGS sequence"/>
</dbReference>
<feature type="domain" description="3-hydroxyacyl-CoA dehydrogenase NAD binding" evidence="10">
    <location>
        <begin position="7"/>
        <end position="200"/>
    </location>
</feature>
<dbReference type="InterPro" id="IPR008927">
    <property type="entry name" value="6-PGluconate_DH-like_C_sf"/>
</dbReference>
<keyword evidence="3" id="KW-0442">Lipid degradation</keyword>
<dbReference type="CDD" id="cd06558">
    <property type="entry name" value="crotonase-like"/>
    <property type="match status" value="1"/>
</dbReference>
<evidence type="ECO:0000256" key="4">
    <source>
        <dbReference type="ARBA" id="ARBA00023002"/>
    </source>
</evidence>
<reference evidence="12" key="2">
    <citation type="submission" date="2017-05" db="EMBL/GenBank/DDBJ databases">
        <title>Draft genome sequence of Geobacter pelophilus, a iron(III)-reducing bacteria.</title>
        <authorList>
            <person name="Aoyagi T."/>
            <person name="Koike H."/>
            <person name="Morita T."/>
            <person name="Sato Y."/>
            <person name="Habe H."/>
            <person name="Hori T."/>
        </authorList>
    </citation>
    <scope>NUCLEOTIDE SEQUENCE [LARGE SCALE GENOMIC DNA]</scope>
    <source>
        <strain evidence="12">Drf2</strain>
    </source>
</reference>
<feature type="domain" description="3-hydroxyacyl-CoA dehydrogenase C-terminal" evidence="9">
    <location>
        <begin position="203"/>
        <end position="302"/>
    </location>
</feature>
<comment type="catalytic activity">
    <reaction evidence="7">
        <text>a (3S)-3-hydroxyacyl-CoA + NAD(+) = a 3-oxoacyl-CoA + NADH + H(+)</text>
        <dbReference type="Rhea" id="RHEA:22432"/>
        <dbReference type="ChEBI" id="CHEBI:15378"/>
        <dbReference type="ChEBI" id="CHEBI:57318"/>
        <dbReference type="ChEBI" id="CHEBI:57540"/>
        <dbReference type="ChEBI" id="CHEBI:57945"/>
        <dbReference type="ChEBI" id="CHEBI:90726"/>
        <dbReference type="EC" id="1.1.1.35"/>
    </reaction>
</comment>
<evidence type="ECO:0000256" key="3">
    <source>
        <dbReference type="ARBA" id="ARBA00022963"/>
    </source>
</evidence>
<accession>A0ABQ0MH18</accession>
<keyword evidence="4" id="KW-0560">Oxidoreductase</keyword>
<comment type="caution">
    <text evidence="11">The sequence shown here is derived from an EMBL/GenBank/DDBJ whole genome shotgun (WGS) entry which is preliminary data.</text>
</comment>
<comment type="pathway">
    <text evidence="1">Lipid metabolism; fatty acid beta-oxidation.</text>
</comment>
<keyword evidence="8" id="KW-0732">Signal</keyword>
<dbReference type="Pfam" id="PF02737">
    <property type="entry name" value="3HCDH_N"/>
    <property type="match status" value="1"/>
</dbReference>
<evidence type="ECO:0000259" key="10">
    <source>
        <dbReference type="Pfam" id="PF02737"/>
    </source>
</evidence>
<keyword evidence="2" id="KW-0276">Fatty acid metabolism</keyword>
<dbReference type="SUPFAM" id="SSF52096">
    <property type="entry name" value="ClpP/crotonase"/>
    <property type="match status" value="1"/>
</dbReference>
<evidence type="ECO:0000256" key="8">
    <source>
        <dbReference type="SAM" id="SignalP"/>
    </source>
</evidence>
<gene>
    <name evidence="11" type="ORF">GPEL0_01r1742</name>
</gene>
<dbReference type="Gene3D" id="1.10.1040.50">
    <property type="match status" value="1"/>
</dbReference>
<dbReference type="SUPFAM" id="SSF51735">
    <property type="entry name" value="NAD(P)-binding Rossmann-fold domains"/>
    <property type="match status" value="1"/>
</dbReference>
<feature type="signal peptide" evidence="8">
    <location>
        <begin position="1"/>
        <end position="27"/>
    </location>
</feature>
<dbReference type="PANTHER" id="PTHR48075:SF7">
    <property type="entry name" value="3-HYDROXYACYL-COA DEHYDROGENASE-RELATED"/>
    <property type="match status" value="1"/>
</dbReference>
<evidence type="ECO:0000256" key="6">
    <source>
        <dbReference type="ARBA" id="ARBA00023098"/>
    </source>
</evidence>
<evidence type="ECO:0000256" key="1">
    <source>
        <dbReference type="ARBA" id="ARBA00005005"/>
    </source>
</evidence>
<dbReference type="InterPro" id="IPR006176">
    <property type="entry name" value="3-OHacyl-CoA_DH_NAD-bd"/>
</dbReference>
<dbReference type="InterPro" id="IPR029045">
    <property type="entry name" value="ClpP/crotonase-like_dom_sf"/>
</dbReference>
<keyword evidence="5" id="KW-0520">NAD</keyword>
<dbReference type="Pfam" id="PF00725">
    <property type="entry name" value="3HCDH"/>
    <property type="match status" value="1"/>
</dbReference>
<dbReference type="Pfam" id="PF00378">
    <property type="entry name" value="ECH_1"/>
    <property type="match status" value="1"/>
</dbReference>
<organism evidence="11 12">
    <name type="scientific">Geoanaerobacter pelophilus</name>
    <dbReference type="NCBI Taxonomy" id="60036"/>
    <lineage>
        <taxon>Bacteria</taxon>
        <taxon>Pseudomonadati</taxon>
        <taxon>Thermodesulfobacteriota</taxon>
        <taxon>Desulfuromonadia</taxon>
        <taxon>Geobacterales</taxon>
        <taxon>Geobacteraceae</taxon>
        <taxon>Geoanaerobacter</taxon>
    </lineage>
</organism>
<dbReference type="PANTHER" id="PTHR48075">
    <property type="entry name" value="3-HYDROXYACYL-COA DEHYDROGENASE FAMILY PROTEIN"/>
    <property type="match status" value="1"/>
</dbReference>
<dbReference type="Gene3D" id="3.40.50.720">
    <property type="entry name" value="NAD(P)-binding Rossmann-like Domain"/>
    <property type="match status" value="1"/>
</dbReference>
<evidence type="ECO:0000256" key="5">
    <source>
        <dbReference type="ARBA" id="ARBA00023027"/>
    </source>
</evidence>
<keyword evidence="6" id="KW-0443">Lipid metabolism</keyword>
<dbReference type="InterPro" id="IPR006108">
    <property type="entry name" value="3HC_DH_C"/>
</dbReference>
<evidence type="ECO:0000256" key="7">
    <source>
        <dbReference type="ARBA" id="ARBA00049556"/>
    </source>
</evidence>
<evidence type="ECO:0000313" key="11">
    <source>
        <dbReference type="EMBL" id="GAW66396.1"/>
    </source>
</evidence>
<keyword evidence="12" id="KW-1185">Reference proteome</keyword>
<evidence type="ECO:0000256" key="2">
    <source>
        <dbReference type="ARBA" id="ARBA00022832"/>
    </source>
</evidence>
<name>A0ABQ0MH18_9BACT</name>
<evidence type="ECO:0000313" key="12">
    <source>
        <dbReference type="Proteomes" id="UP000194153"/>
    </source>
</evidence>
<dbReference type="SUPFAM" id="SSF48179">
    <property type="entry name" value="6-phosphogluconate dehydrogenase C-terminal domain-like"/>
    <property type="match status" value="2"/>
</dbReference>
<dbReference type="Gene3D" id="3.90.226.10">
    <property type="entry name" value="2-enoyl-CoA Hydratase, Chain A, domain 1"/>
    <property type="match status" value="1"/>
</dbReference>
<evidence type="ECO:0000259" key="9">
    <source>
        <dbReference type="Pfam" id="PF00725"/>
    </source>
</evidence>